<name>A0AC34GM27_9BILA</name>
<protein>
    <submittedName>
        <fullName evidence="2">HAT C-terminal dimerisation domain-containing protein</fullName>
    </submittedName>
</protein>
<sequence>AYKKELLDPTDPAEVVALAQPQSINPIGFEIQGPIVQAELTADKSLVQEIKEFYDSVKEGKWAHSKSLSPWFVKQKAWPKLFEIAMAVLSIPASSSPVERMISQLTLHNGPHKNRSQPELLRAR</sequence>
<dbReference type="Proteomes" id="UP000887579">
    <property type="component" value="Unplaced"/>
</dbReference>
<reference evidence="2" key="1">
    <citation type="submission" date="2022-11" db="UniProtKB">
        <authorList>
            <consortium name="WormBaseParasite"/>
        </authorList>
    </citation>
    <scope>IDENTIFICATION</scope>
</reference>
<dbReference type="WBParaSite" id="ES5_v2.g30640.t1">
    <property type="protein sequence ID" value="ES5_v2.g30640.t1"/>
    <property type="gene ID" value="ES5_v2.g30640"/>
</dbReference>
<evidence type="ECO:0000313" key="1">
    <source>
        <dbReference type="Proteomes" id="UP000887579"/>
    </source>
</evidence>
<proteinExistence type="predicted"/>
<accession>A0AC34GM27</accession>
<evidence type="ECO:0000313" key="2">
    <source>
        <dbReference type="WBParaSite" id="ES5_v2.g30640.t1"/>
    </source>
</evidence>
<organism evidence="1 2">
    <name type="scientific">Panagrolaimus sp. ES5</name>
    <dbReference type="NCBI Taxonomy" id="591445"/>
    <lineage>
        <taxon>Eukaryota</taxon>
        <taxon>Metazoa</taxon>
        <taxon>Ecdysozoa</taxon>
        <taxon>Nematoda</taxon>
        <taxon>Chromadorea</taxon>
        <taxon>Rhabditida</taxon>
        <taxon>Tylenchina</taxon>
        <taxon>Panagrolaimomorpha</taxon>
        <taxon>Panagrolaimoidea</taxon>
        <taxon>Panagrolaimidae</taxon>
        <taxon>Panagrolaimus</taxon>
    </lineage>
</organism>